<evidence type="ECO:0000256" key="1">
    <source>
        <dbReference type="SAM" id="MobiDB-lite"/>
    </source>
</evidence>
<dbReference type="PANTHER" id="PTHR34985:SF1">
    <property type="entry name" value="SLR0554 PROTEIN"/>
    <property type="match status" value="1"/>
</dbReference>
<comment type="caution">
    <text evidence="5">The sequence shown here is derived from an EMBL/GenBank/DDBJ whole genome shotgun (WGS) entry which is preliminary data.</text>
</comment>
<evidence type="ECO:0000259" key="4">
    <source>
        <dbReference type="Pfam" id="PF12990"/>
    </source>
</evidence>
<feature type="domain" description="BT4734-like N-terminal" evidence="3">
    <location>
        <begin position="53"/>
        <end position="175"/>
    </location>
</feature>
<dbReference type="Pfam" id="PF08800">
    <property type="entry name" value="BT4734-like_N"/>
    <property type="match status" value="1"/>
</dbReference>
<evidence type="ECO:0000259" key="2">
    <source>
        <dbReference type="Pfam" id="PF05272"/>
    </source>
</evidence>
<evidence type="ECO:0000313" key="6">
    <source>
        <dbReference type="Proteomes" id="UP000033035"/>
    </source>
</evidence>
<dbReference type="InterPro" id="IPR024450">
    <property type="entry name" value="DUF3874"/>
</dbReference>
<dbReference type="RefSeq" id="WP_028727240.1">
    <property type="nucleotide sequence ID" value="NZ_AUAE01000012.1"/>
</dbReference>
<dbReference type="Pfam" id="PF12990">
    <property type="entry name" value="DUF3874"/>
    <property type="match status" value="1"/>
</dbReference>
<feature type="region of interest" description="Disordered" evidence="1">
    <location>
        <begin position="680"/>
        <end position="704"/>
    </location>
</feature>
<dbReference type="InterPro" id="IPR007936">
    <property type="entry name" value="VapE-like_dom"/>
</dbReference>
<dbReference type="PATRIC" id="fig|1203610.3.peg.1283"/>
<dbReference type="EMBL" id="AQHW01000009">
    <property type="protein sequence ID" value="KKB58381.1"/>
    <property type="molecule type" value="Genomic_DNA"/>
</dbReference>
<gene>
    <name evidence="5" type="ORF">HMPREF1536_01257</name>
</gene>
<dbReference type="InterPro" id="IPR014907">
    <property type="entry name" value="BT4734-like_N"/>
</dbReference>
<protein>
    <submittedName>
        <fullName evidence="5">Uncharacterized protein</fullName>
    </submittedName>
</protein>
<dbReference type="STRING" id="1203610.HMPREF1536_01257"/>
<dbReference type="HOGENOM" id="CLU_024375_3_1_10"/>
<sequence>MIKVTVFARFRTCMGDVDLIDILSDIRNGKYAASVNRIRVYMDKENSEAADQLKKGLPAVTISATYRGKRLAECMTAYNPLIILDFDKQKKADLPRLLGLVREAAYTVACWVSPRGHGLKVIVYPAVGLDLTPQNHLAVYNLVKDWYGRLLGVEADTSGSDVGRLCLVSYDPQLYLSPRFEPWLKGEGALPDDLPPIKAITGKDVMQLISSARKRTTRKFAYTEGNRNNFVHLFAANCNRLGVVKEEVLKYACKNFADLPAEECLQAVGSAYTHAEEHDTVKRTSRSSRGDGFVVQIQEFLAANFKLRRNIVRRIVEYRSLTKHDAFQQVTDYWENSVWCALQKAGVFCRVSDLRAVIQSDFSPEYNPFQSYFENLPAWDGETDPIGQLAATVDTTCPEYWVKCLKKWLVAVVACAINERKANHTVLLLSGAQGLGKTTWLRNLVPPVLRNYVYSGNLDPTAKDSSLLMSDCFLIILDELSGQSRVELNQLKALITKDSILERRPYARNAETFVRRASFAATVNDSQILTDRTGSRRFLCFETLRIDYTSGIDHAAIYAQALGLYKQGFRYWFADKDITEINENNEPFQQSSPEAELLFTYFRKPVRFEVYILLSTSEIMAKIAERTRYSVTTMSVNQLGKVLKSAGFESQKRHGKRLFAVIELTNDQIEARRKGFGYDPVDGVDNSDNKEDSGGVHPDYKLPF</sequence>
<reference evidence="5 6" key="1">
    <citation type="submission" date="2013-04" db="EMBL/GenBank/DDBJ databases">
        <title>The Genome Sequence of Parabacteroides gordonii DSM 23371.</title>
        <authorList>
            <consortium name="The Broad Institute Genomics Platform"/>
            <person name="Earl A."/>
            <person name="Ward D."/>
            <person name="Feldgarden M."/>
            <person name="Gevers D."/>
            <person name="Martens E."/>
            <person name="Sakamoto M."/>
            <person name="Benno Y."/>
            <person name="Suzuki N."/>
            <person name="Matsunaga N."/>
            <person name="Koshihara K."/>
            <person name="Seki M."/>
            <person name="Komiya H."/>
            <person name="Walker B."/>
            <person name="Young S."/>
            <person name="Zeng Q."/>
            <person name="Gargeya S."/>
            <person name="Fitzgerald M."/>
            <person name="Haas B."/>
            <person name="Abouelleil A."/>
            <person name="Allen A.W."/>
            <person name="Alvarado L."/>
            <person name="Arachchi H.M."/>
            <person name="Berlin A.M."/>
            <person name="Chapman S.B."/>
            <person name="Gainer-Dewar J."/>
            <person name="Goldberg J."/>
            <person name="Griggs A."/>
            <person name="Gujja S."/>
            <person name="Hansen M."/>
            <person name="Howarth C."/>
            <person name="Imamovic A."/>
            <person name="Ireland A."/>
            <person name="Larimer J."/>
            <person name="McCowan C."/>
            <person name="Murphy C."/>
            <person name="Pearson M."/>
            <person name="Poon T.W."/>
            <person name="Priest M."/>
            <person name="Roberts A."/>
            <person name="Saif S."/>
            <person name="Shea T."/>
            <person name="Sisk P."/>
            <person name="Sykes S."/>
            <person name="Wortman J."/>
            <person name="Nusbaum C."/>
            <person name="Birren B."/>
        </authorList>
    </citation>
    <scope>NUCLEOTIDE SEQUENCE [LARGE SCALE GENOMIC DNA]</scope>
    <source>
        <strain evidence="5 6">MS-1</strain>
    </source>
</reference>
<dbReference type="Pfam" id="PF05272">
    <property type="entry name" value="VapE-like_dom"/>
    <property type="match status" value="1"/>
</dbReference>
<dbReference type="Proteomes" id="UP000033035">
    <property type="component" value="Unassembled WGS sequence"/>
</dbReference>
<accession>A0A0F5JKP3</accession>
<feature type="domain" description="DUF3874" evidence="4">
    <location>
        <begin position="593"/>
        <end position="651"/>
    </location>
</feature>
<proteinExistence type="predicted"/>
<feature type="compositionally biased region" description="Basic and acidic residues" evidence="1">
    <location>
        <begin position="687"/>
        <end position="704"/>
    </location>
</feature>
<keyword evidence="6" id="KW-1185">Reference proteome</keyword>
<dbReference type="PANTHER" id="PTHR34985">
    <property type="entry name" value="SLR0554 PROTEIN"/>
    <property type="match status" value="1"/>
</dbReference>
<organism evidence="5 6">
    <name type="scientific">Parabacteroides gordonii MS-1 = DSM 23371</name>
    <dbReference type="NCBI Taxonomy" id="1203610"/>
    <lineage>
        <taxon>Bacteria</taxon>
        <taxon>Pseudomonadati</taxon>
        <taxon>Bacteroidota</taxon>
        <taxon>Bacteroidia</taxon>
        <taxon>Bacteroidales</taxon>
        <taxon>Tannerellaceae</taxon>
        <taxon>Parabacteroides</taxon>
    </lineage>
</organism>
<name>A0A0F5JKP3_9BACT</name>
<evidence type="ECO:0000259" key="3">
    <source>
        <dbReference type="Pfam" id="PF08800"/>
    </source>
</evidence>
<dbReference type="AlphaFoldDB" id="A0A0F5JKP3"/>
<feature type="domain" description="Virulence-associated protein E-like" evidence="2">
    <location>
        <begin position="378"/>
        <end position="588"/>
    </location>
</feature>
<evidence type="ECO:0000313" key="5">
    <source>
        <dbReference type="EMBL" id="KKB58381.1"/>
    </source>
</evidence>